<dbReference type="GO" id="GO:0006147">
    <property type="term" value="P:guanine catabolic process"/>
    <property type="evidence" value="ECO:0007669"/>
    <property type="project" value="UniProtKB-UniRule"/>
</dbReference>
<evidence type="ECO:0000259" key="9">
    <source>
        <dbReference type="Pfam" id="PF01979"/>
    </source>
</evidence>
<dbReference type="Gene3D" id="2.30.40.10">
    <property type="entry name" value="Urease, subunit C, domain 1"/>
    <property type="match status" value="1"/>
</dbReference>
<proteinExistence type="inferred from homology"/>
<gene>
    <name evidence="10" type="primary">guaD</name>
    <name evidence="10" type="ORF">GTPT_2218</name>
</gene>
<evidence type="ECO:0000256" key="3">
    <source>
        <dbReference type="ARBA" id="ARBA00012781"/>
    </source>
</evidence>
<dbReference type="AlphaFoldDB" id="A0A085JEM1"/>
<dbReference type="Gene3D" id="3.20.20.140">
    <property type="entry name" value="Metal-dependent hydrolases"/>
    <property type="match status" value="1"/>
</dbReference>
<sequence>MMSKKRLQGFRAAFIHYAGVAHHSDEIAGQFRYLPDGLLLIADGKVVSLTPWDDGNNVPEGCEFTDYQGRLILPGFIDTHIHFPQTEMIAAYGEQLLEWLEKYTFPVESKYGDSEYASAMAAFFIRQLFSHGTTTALVFASVHPQSVNALFLEAQKYAMRIIAGKVMMDRHVPEALLEDPAESARQTRQLIERWHGKGRLGYAITPRFVPTSSPALLEQAGVLRREYPDVWMQTHLSENIREIEWVSELFPEHDNYLGVYDHYQLTGKRSVFAHCIHLQDKEWTCLQQTGSSVAFCPSSNLFLGSGLFKLSAAKARKIPVGIGTDVGAGTSFSLLRTLGDAYKVQQLQSYKLNACEAFYHATLGGAHALDLDSVIGNFAPGKEADFIVVDLTATPLQKLRCSGSTDILDKLFVLMTLGDERNITHTWVNGECVWTQGETEENDHAIFA</sequence>
<dbReference type="FunFam" id="3.20.20.140:FF:000022">
    <property type="entry name" value="Guanine deaminase"/>
    <property type="match status" value="1"/>
</dbReference>
<evidence type="ECO:0000313" key="11">
    <source>
        <dbReference type="Proteomes" id="UP000028602"/>
    </source>
</evidence>
<dbReference type="UniPathway" id="UPA00603">
    <property type="reaction ID" value="UER00660"/>
</dbReference>
<evidence type="ECO:0000256" key="4">
    <source>
        <dbReference type="ARBA" id="ARBA00022723"/>
    </source>
</evidence>
<organism evidence="10 11">
    <name type="scientific">Tatumella ptyseos ATCC 33301</name>
    <dbReference type="NCBI Taxonomy" id="1005995"/>
    <lineage>
        <taxon>Bacteria</taxon>
        <taxon>Pseudomonadati</taxon>
        <taxon>Pseudomonadota</taxon>
        <taxon>Gammaproteobacteria</taxon>
        <taxon>Enterobacterales</taxon>
        <taxon>Erwiniaceae</taxon>
        <taxon>Tatumella</taxon>
    </lineage>
</organism>
<evidence type="ECO:0000256" key="2">
    <source>
        <dbReference type="ARBA" id="ARBA00006745"/>
    </source>
</evidence>
<keyword evidence="5 8" id="KW-0378">Hydrolase</keyword>
<protein>
    <recommendedName>
        <fullName evidence="3 7">Guanine deaminase</fullName>
        <shortName evidence="8">Guanase</shortName>
        <ecNumber evidence="3 7">3.5.4.3</ecNumber>
    </recommendedName>
    <alternativeName>
        <fullName evidence="8">Guanine aminohydrolase</fullName>
    </alternativeName>
</protein>
<comment type="similarity">
    <text evidence="2 8">Belongs to the metallo-dependent hydrolases superfamily. ATZ/TRZ family.</text>
</comment>
<keyword evidence="4 8" id="KW-0479">Metal-binding</keyword>
<comment type="caution">
    <text evidence="10">The sequence shown here is derived from an EMBL/GenBank/DDBJ whole genome shotgun (WGS) entry which is preliminary data.</text>
</comment>
<comment type="cofactor">
    <cofactor evidence="8">
        <name>Zn(2+)</name>
        <dbReference type="ChEBI" id="CHEBI:29105"/>
    </cofactor>
    <text evidence="8">Binds 1 zinc ion per subunit.</text>
</comment>
<dbReference type="EMBL" id="JMPR01000035">
    <property type="protein sequence ID" value="KFD18917.1"/>
    <property type="molecule type" value="Genomic_DNA"/>
</dbReference>
<comment type="function">
    <text evidence="8">Catalyzes the hydrolytic deamination of guanine, producing xanthine and ammonia.</text>
</comment>
<keyword evidence="6 8" id="KW-0862">Zinc</keyword>
<dbReference type="Proteomes" id="UP000028602">
    <property type="component" value="Unassembled WGS sequence"/>
</dbReference>
<feature type="domain" description="Amidohydrolase-related" evidence="9">
    <location>
        <begin position="72"/>
        <end position="432"/>
    </location>
</feature>
<accession>A0A085JEM1</accession>
<dbReference type="InterPro" id="IPR011059">
    <property type="entry name" value="Metal-dep_hydrolase_composite"/>
</dbReference>
<dbReference type="GO" id="GO:0005829">
    <property type="term" value="C:cytosol"/>
    <property type="evidence" value="ECO:0007669"/>
    <property type="project" value="TreeGrafter"/>
</dbReference>
<dbReference type="InterPro" id="IPR051607">
    <property type="entry name" value="Metallo-dep_hydrolases"/>
</dbReference>
<dbReference type="SUPFAM" id="SSF51556">
    <property type="entry name" value="Metallo-dependent hydrolases"/>
    <property type="match status" value="1"/>
</dbReference>
<evidence type="ECO:0000256" key="7">
    <source>
        <dbReference type="NCBIfam" id="TIGR02967"/>
    </source>
</evidence>
<dbReference type="InterPro" id="IPR032466">
    <property type="entry name" value="Metal_Hydrolase"/>
</dbReference>
<evidence type="ECO:0000313" key="10">
    <source>
        <dbReference type="EMBL" id="KFD18917.1"/>
    </source>
</evidence>
<dbReference type="CDD" id="cd01303">
    <property type="entry name" value="GDEase"/>
    <property type="match status" value="1"/>
</dbReference>
<dbReference type="PANTHER" id="PTHR11271:SF6">
    <property type="entry name" value="GUANINE DEAMINASE"/>
    <property type="match status" value="1"/>
</dbReference>
<reference evidence="10 11" key="1">
    <citation type="submission" date="2014-05" db="EMBL/GenBank/DDBJ databases">
        <title>ATOL: Assembling a taxonomically balanced genome-scale reconstruction of the evolutionary history of the Enterobacteriaceae.</title>
        <authorList>
            <person name="Plunkett G.III."/>
            <person name="Neeno-Eckwall E.C."/>
            <person name="Glasner J.D."/>
            <person name="Perna N.T."/>
        </authorList>
    </citation>
    <scope>NUCLEOTIDE SEQUENCE [LARGE SCALE GENOMIC DNA]</scope>
    <source>
        <strain evidence="10 11">ATCC 33301</strain>
    </source>
</reference>
<dbReference type="InterPro" id="IPR014311">
    <property type="entry name" value="Guanine_deaminase"/>
</dbReference>
<dbReference type="NCBIfam" id="NF006679">
    <property type="entry name" value="PRK09228.1"/>
    <property type="match status" value="1"/>
</dbReference>
<evidence type="ECO:0000256" key="1">
    <source>
        <dbReference type="ARBA" id="ARBA00004984"/>
    </source>
</evidence>
<dbReference type="eggNOG" id="COG0402">
    <property type="taxonomic scope" value="Bacteria"/>
</dbReference>
<evidence type="ECO:0000256" key="6">
    <source>
        <dbReference type="ARBA" id="ARBA00022833"/>
    </source>
</evidence>
<keyword evidence="11" id="KW-1185">Reference proteome</keyword>
<dbReference type="PANTHER" id="PTHR11271">
    <property type="entry name" value="GUANINE DEAMINASE"/>
    <property type="match status" value="1"/>
</dbReference>
<comment type="catalytic activity">
    <reaction evidence="8">
        <text>guanine + H2O + H(+) = xanthine + NH4(+)</text>
        <dbReference type="Rhea" id="RHEA:14665"/>
        <dbReference type="ChEBI" id="CHEBI:15377"/>
        <dbReference type="ChEBI" id="CHEBI:15378"/>
        <dbReference type="ChEBI" id="CHEBI:16235"/>
        <dbReference type="ChEBI" id="CHEBI:17712"/>
        <dbReference type="ChEBI" id="CHEBI:28938"/>
        <dbReference type="EC" id="3.5.4.3"/>
    </reaction>
</comment>
<dbReference type="EC" id="3.5.4.3" evidence="3 7"/>
<dbReference type="GO" id="GO:0008270">
    <property type="term" value="F:zinc ion binding"/>
    <property type="evidence" value="ECO:0007669"/>
    <property type="project" value="UniProtKB-UniRule"/>
</dbReference>
<evidence type="ECO:0000256" key="5">
    <source>
        <dbReference type="ARBA" id="ARBA00022801"/>
    </source>
</evidence>
<name>A0A085JEM1_9GAMM</name>
<comment type="pathway">
    <text evidence="1 8">Purine metabolism; guanine degradation; xanthine from guanine: step 1/1.</text>
</comment>
<dbReference type="InterPro" id="IPR006680">
    <property type="entry name" value="Amidohydro-rel"/>
</dbReference>
<evidence type="ECO:0000256" key="8">
    <source>
        <dbReference type="RuleBase" id="RU366009"/>
    </source>
</evidence>
<dbReference type="GO" id="GO:0008892">
    <property type="term" value="F:guanine deaminase activity"/>
    <property type="evidence" value="ECO:0007669"/>
    <property type="project" value="UniProtKB-UniRule"/>
</dbReference>
<dbReference type="NCBIfam" id="TIGR02967">
    <property type="entry name" value="guan_deamin"/>
    <property type="match status" value="1"/>
</dbReference>
<dbReference type="SUPFAM" id="SSF51338">
    <property type="entry name" value="Composite domain of metallo-dependent hydrolases"/>
    <property type="match status" value="1"/>
</dbReference>
<dbReference type="Pfam" id="PF01979">
    <property type="entry name" value="Amidohydro_1"/>
    <property type="match status" value="1"/>
</dbReference>